<protein>
    <submittedName>
        <fullName evidence="2">Uncharacterized protein</fullName>
    </submittedName>
</protein>
<reference evidence="2" key="1">
    <citation type="submission" date="2021-01" db="EMBL/GenBank/DDBJ databases">
        <authorList>
            <person name="Corre E."/>
            <person name="Pelletier E."/>
            <person name="Niang G."/>
            <person name="Scheremetjew M."/>
            <person name="Finn R."/>
            <person name="Kale V."/>
            <person name="Holt S."/>
            <person name="Cochrane G."/>
            <person name="Meng A."/>
            <person name="Brown T."/>
            <person name="Cohen L."/>
        </authorList>
    </citation>
    <scope>NUCLEOTIDE SEQUENCE</scope>
    <source>
        <strain evidence="2">CCMP2078</strain>
    </source>
</reference>
<evidence type="ECO:0000256" key="1">
    <source>
        <dbReference type="SAM" id="MobiDB-lite"/>
    </source>
</evidence>
<sequence>MAGISVTAPMVSVLPTSSGASQPVQTPSDLKTISRDDAPAYEDLINFPRARDKEQAQCVMCGRRPGASVVIPRQNKDVCKDCDRQIWQHGKTLVFFKWCKGCKRFLNLVRFGDRLSAAKCEKCRHRARQSYMAKKTKTGVKPGDEHGKLGDVAAAGNPGFIPSKPKSDALNGRVTNPFDAPTFTSMLAANPQIVVPQVLPGLRLARPGAAMGPLDKIQQLGARPSNSPTKKRNSHAPYAPQKVALQKAPYDREEVNAKVAPTFGVLKMELETQAGHSAQPQASNANYTPVSAAMPIKQDDSSADGGFKSSGLSRTPRSFNAGSYEVNNMKRHRIGSISRRLRSASDLEETGIINRKQKGVLKDLLISGDESTQHALDKYENGETAFLEAIITSGTLDYPNSMDLLDGFEMDFDGLFATGEENPVRDEWPQPSMDGFARGGRGAAVEDYSEGQLFAMDDVDLGAERRGSSHGGNRHMSIGSVSEDPLAVFGGARTGERKNSFASSLDRKFSFSTPGSLGVQASFFMGASSIDSLSGLGLSGPPLGSLTTDDIALMQPEEAAANLGA</sequence>
<name>A0A7R9UH40_9STRA</name>
<gene>
    <name evidence="2" type="ORF">PPYR1160_LOCUS14895</name>
</gene>
<accession>A0A7R9UH40</accession>
<evidence type="ECO:0000313" key="2">
    <source>
        <dbReference type="EMBL" id="CAD8265392.1"/>
    </source>
</evidence>
<dbReference type="AlphaFoldDB" id="A0A7R9UH40"/>
<dbReference type="EMBL" id="HBEA01019605">
    <property type="protein sequence ID" value="CAD8265392.1"/>
    <property type="molecule type" value="Transcribed_RNA"/>
</dbReference>
<feature type="region of interest" description="Disordered" evidence="1">
    <location>
        <begin position="214"/>
        <end position="249"/>
    </location>
</feature>
<organism evidence="2">
    <name type="scientific">Pinguiococcus pyrenoidosus</name>
    <dbReference type="NCBI Taxonomy" id="172671"/>
    <lineage>
        <taxon>Eukaryota</taxon>
        <taxon>Sar</taxon>
        <taxon>Stramenopiles</taxon>
        <taxon>Ochrophyta</taxon>
        <taxon>Pinguiophyceae</taxon>
        <taxon>Pinguiochrysidales</taxon>
        <taxon>Pinguiochrysidaceae</taxon>
        <taxon>Pinguiococcus</taxon>
    </lineage>
</organism>
<feature type="compositionally biased region" description="Polar residues" evidence="1">
    <location>
        <begin position="310"/>
        <end position="320"/>
    </location>
</feature>
<proteinExistence type="predicted"/>
<feature type="region of interest" description="Disordered" evidence="1">
    <location>
        <begin position="296"/>
        <end position="320"/>
    </location>
</feature>